<evidence type="ECO:0000313" key="3">
    <source>
        <dbReference type="Proteomes" id="UP000823941"/>
    </source>
</evidence>
<feature type="region of interest" description="Disordered" evidence="1">
    <location>
        <begin position="78"/>
        <end position="126"/>
    </location>
</feature>
<feature type="non-terminal residue" evidence="2">
    <location>
        <position position="126"/>
    </location>
</feature>
<feature type="compositionally biased region" description="Basic residues" evidence="1">
    <location>
        <begin position="79"/>
        <end position="96"/>
    </location>
</feature>
<feature type="compositionally biased region" description="Basic residues" evidence="1">
    <location>
        <begin position="105"/>
        <end position="126"/>
    </location>
</feature>
<dbReference type="Proteomes" id="UP000823941">
    <property type="component" value="Chromosome 16"/>
</dbReference>
<evidence type="ECO:0000256" key="1">
    <source>
        <dbReference type="SAM" id="MobiDB-lite"/>
    </source>
</evidence>
<sequence>MSKSNCQDVVNKQDLQNVREKRMDICEKSVSKFIDKGSDDNLIGDDVYSQIRIVKNDDDVKITRDITRMMLKLRNQVGTRRKRLRRRVTHKRRKIRREAINEIKKMKRKKEKKMKRKKTRKKKRKE</sequence>
<keyword evidence="3" id="KW-1185">Reference proteome</keyword>
<name>A0ABQ7QEM5_PLUXY</name>
<protein>
    <submittedName>
        <fullName evidence="2">Uncharacterized protein</fullName>
    </submittedName>
</protein>
<organism evidence="2 3">
    <name type="scientific">Plutella xylostella</name>
    <name type="common">Diamondback moth</name>
    <name type="synonym">Plutella maculipennis</name>
    <dbReference type="NCBI Taxonomy" id="51655"/>
    <lineage>
        <taxon>Eukaryota</taxon>
        <taxon>Metazoa</taxon>
        <taxon>Ecdysozoa</taxon>
        <taxon>Arthropoda</taxon>
        <taxon>Hexapoda</taxon>
        <taxon>Insecta</taxon>
        <taxon>Pterygota</taxon>
        <taxon>Neoptera</taxon>
        <taxon>Endopterygota</taxon>
        <taxon>Lepidoptera</taxon>
        <taxon>Glossata</taxon>
        <taxon>Ditrysia</taxon>
        <taxon>Yponomeutoidea</taxon>
        <taxon>Plutellidae</taxon>
        <taxon>Plutella</taxon>
    </lineage>
</organism>
<comment type="caution">
    <text evidence="2">The sequence shown here is derived from an EMBL/GenBank/DDBJ whole genome shotgun (WGS) entry which is preliminary data.</text>
</comment>
<evidence type="ECO:0000313" key="2">
    <source>
        <dbReference type="EMBL" id="KAG7303652.1"/>
    </source>
</evidence>
<reference evidence="2 3" key="1">
    <citation type="submission" date="2021-06" db="EMBL/GenBank/DDBJ databases">
        <title>A haploid diamondback moth (Plutella xylostella L.) genome assembly resolves 31 chromosomes and identifies a diamide resistance mutation.</title>
        <authorList>
            <person name="Ward C.M."/>
            <person name="Perry K.D."/>
            <person name="Baker G."/>
            <person name="Powis K."/>
            <person name="Heckel D.G."/>
            <person name="Baxter S.W."/>
        </authorList>
    </citation>
    <scope>NUCLEOTIDE SEQUENCE [LARGE SCALE GENOMIC DNA]</scope>
    <source>
        <strain evidence="2 3">LV</strain>
        <tissue evidence="2">Single pupa</tissue>
    </source>
</reference>
<proteinExistence type="predicted"/>
<gene>
    <name evidence="2" type="ORF">JYU34_012195</name>
</gene>
<dbReference type="EMBL" id="JAHIBW010000016">
    <property type="protein sequence ID" value="KAG7303652.1"/>
    <property type="molecule type" value="Genomic_DNA"/>
</dbReference>
<accession>A0ABQ7QEM5</accession>